<dbReference type="InterPro" id="IPR002347">
    <property type="entry name" value="SDR_fam"/>
</dbReference>
<dbReference type="CDD" id="cd05233">
    <property type="entry name" value="SDR_c"/>
    <property type="match status" value="1"/>
</dbReference>
<dbReference type="PRINTS" id="PR00080">
    <property type="entry name" value="SDRFAMILY"/>
</dbReference>
<feature type="domain" description="Ketoreductase" evidence="3">
    <location>
        <begin position="8"/>
        <end position="193"/>
    </location>
</feature>
<dbReference type="AlphaFoldDB" id="A0AAJ6CS27"/>
<dbReference type="InterPro" id="IPR057326">
    <property type="entry name" value="KR_dom"/>
</dbReference>
<dbReference type="EMBL" id="WMBE01000003">
    <property type="protein sequence ID" value="MDG0867761.1"/>
    <property type="molecule type" value="Genomic_DNA"/>
</dbReference>
<reference evidence="5" key="2">
    <citation type="journal article" date="2023" name="Nat. Commun.">
        <title>Cultivation of marine bacteria of the SAR202 clade.</title>
        <authorList>
            <person name="Lim Y."/>
            <person name="Seo J.H."/>
            <person name="Giovannoni S.J."/>
            <person name="Kang I."/>
            <person name="Cho J.C."/>
        </authorList>
    </citation>
    <scope>NUCLEOTIDE SEQUENCE</scope>
    <source>
        <strain evidence="5">JH1073</strain>
    </source>
</reference>
<evidence type="ECO:0000313" key="6">
    <source>
        <dbReference type="Proteomes" id="UP001219901"/>
    </source>
</evidence>
<dbReference type="NCBIfam" id="NF005559">
    <property type="entry name" value="PRK07231.1"/>
    <property type="match status" value="1"/>
</dbReference>
<dbReference type="FunFam" id="3.40.50.720:FF:000084">
    <property type="entry name" value="Short-chain dehydrogenase reductase"/>
    <property type="match status" value="1"/>
</dbReference>
<evidence type="ECO:0000313" key="7">
    <source>
        <dbReference type="Proteomes" id="UP001321249"/>
    </source>
</evidence>
<dbReference type="Pfam" id="PF13561">
    <property type="entry name" value="adh_short_C2"/>
    <property type="match status" value="1"/>
</dbReference>
<evidence type="ECO:0000313" key="5">
    <source>
        <dbReference type="EMBL" id="WFG39876.1"/>
    </source>
</evidence>
<reference evidence="6 7" key="1">
    <citation type="submission" date="2019-11" db="EMBL/GenBank/DDBJ databases">
        <authorList>
            <person name="Cho J.-C."/>
        </authorList>
    </citation>
    <scope>NUCLEOTIDE SEQUENCE [LARGE SCALE GENOMIC DNA]</scope>
    <source>
        <strain evidence="5 6">JH1073</strain>
        <strain evidence="4 7">JH702</strain>
    </source>
</reference>
<accession>A0AAJ6CS27</accession>
<evidence type="ECO:0000259" key="3">
    <source>
        <dbReference type="SMART" id="SM00822"/>
    </source>
</evidence>
<proteinExistence type="inferred from homology"/>
<protein>
    <submittedName>
        <fullName evidence="5">Glucose 1-dehydrogenase</fullName>
        <ecNumber evidence="5">1.1.1.47</ecNumber>
    </submittedName>
</protein>
<dbReference type="Proteomes" id="UP001219901">
    <property type="component" value="Chromosome"/>
</dbReference>
<dbReference type="InterPro" id="IPR036291">
    <property type="entry name" value="NAD(P)-bd_dom_sf"/>
</dbReference>
<name>A0AAJ6CS27_9CHLR</name>
<evidence type="ECO:0000256" key="1">
    <source>
        <dbReference type="ARBA" id="ARBA00006484"/>
    </source>
</evidence>
<dbReference type="PANTHER" id="PTHR24321">
    <property type="entry name" value="DEHYDROGENASES, SHORT CHAIN"/>
    <property type="match status" value="1"/>
</dbReference>
<dbReference type="SMART" id="SM00822">
    <property type="entry name" value="PKS_KR"/>
    <property type="match status" value="1"/>
</dbReference>
<gene>
    <name evidence="4" type="ORF">GKO46_11850</name>
    <name evidence="5" type="ORF">GKO48_09685</name>
</gene>
<reference evidence="6" key="3">
    <citation type="submission" date="2023-06" db="EMBL/GenBank/DDBJ databases">
        <title>Pangenomics reveal diversification of enzyme families and niche specialization in globally abundant SAR202 bacteria.</title>
        <authorList>
            <person name="Saw J.H.W."/>
        </authorList>
    </citation>
    <scope>NUCLEOTIDE SEQUENCE [LARGE SCALE GENOMIC DNA]</scope>
    <source>
        <strain evidence="6">JH1073</strain>
    </source>
</reference>
<evidence type="ECO:0000313" key="4">
    <source>
        <dbReference type="EMBL" id="MDG0867761.1"/>
    </source>
</evidence>
<sequence length="254" mass="26408">MPALLEDKIALITGASSGIGRDTAIVMAAHGAKVVVAARREADLAETVAMIEAAGGTATYAVTDVSDGKQVERAVQHTVSTYGGLNAAFNNAGILEPNGHLHEVDDDDFDKIINVNLKGAFLSMKYEIGYMIDNGGGAIVNDSSYMGLKGGTGRQPAYTASKHGVIGLTKAAARDYARKGIRVNAVCPGVIDTTMMHGLDRGGDPATRAKMESWVPMNRYGEPSEVGQVVSFLCSDAASYVTGQAIPVDGGVTS</sequence>
<dbReference type="GO" id="GO:0047936">
    <property type="term" value="F:glucose 1-dehydrogenase [NAD(P)+] activity"/>
    <property type="evidence" value="ECO:0007669"/>
    <property type="project" value="UniProtKB-EC"/>
</dbReference>
<organism evidence="5 6">
    <name type="scientific">Candidatus Lucifugimonas marina</name>
    <dbReference type="NCBI Taxonomy" id="3038979"/>
    <lineage>
        <taxon>Bacteria</taxon>
        <taxon>Bacillati</taxon>
        <taxon>Chloroflexota</taxon>
        <taxon>Dehalococcoidia</taxon>
        <taxon>SAR202 cluster</taxon>
        <taxon>Candidatus Lucifugimonadales</taxon>
        <taxon>Candidatus Lucifugimonadaceae</taxon>
        <taxon>Candidatus Lucifugimonas</taxon>
    </lineage>
</organism>
<dbReference type="Proteomes" id="UP001321249">
    <property type="component" value="Unassembled WGS sequence"/>
</dbReference>
<keyword evidence="2 5" id="KW-0560">Oxidoreductase</keyword>
<dbReference type="SUPFAM" id="SSF51735">
    <property type="entry name" value="NAD(P)-binding Rossmann-fold domains"/>
    <property type="match status" value="1"/>
</dbReference>
<dbReference type="EC" id="1.1.1.47" evidence="5"/>
<dbReference type="RefSeq" id="WP_342826429.1">
    <property type="nucleotide sequence ID" value="NZ_CP046146.1"/>
</dbReference>
<dbReference type="Gene3D" id="3.40.50.720">
    <property type="entry name" value="NAD(P)-binding Rossmann-like Domain"/>
    <property type="match status" value="1"/>
</dbReference>
<dbReference type="PANTHER" id="PTHR24321:SF11">
    <property type="entry name" value="BLR0893 PROTEIN"/>
    <property type="match status" value="1"/>
</dbReference>
<evidence type="ECO:0000256" key="2">
    <source>
        <dbReference type="ARBA" id="ARBA00023002"/>
    </source>
</evidence>
<dbReference type="EMBL" id="CP046147">
    <property type="protein sequence ID" value="WFG39876.1"/>
    <property type="molecule type" value="Genomic_DNA"/>
</dbReference>
<dbReference type="PRINTS" id="PR00081">
    <property type="entry name" value="GDHRDH"/>
</dbReference>
<comment type="similarity">
    <text evidence="1">Belongs to the short-chain dehydrogenases/reductases (SDR) family.</text>
</comment>
<keyword evidence="6" id="KW-1185">Reference proteome</keyword>